<reference evidence="2" key="1">
    <citation type="journal article" date="2002" name="Science">
        <title>The draft genome of Ciona intestinalis: insights into chordate and vertebrate origins.</title>
        <authorList>
            <person name="Dehal P."/>
            <person name="Satou Y."/>
            <person name="Campbell R.K."/>
            <person name="Chapman J."/>
            <person name="Degnan B."/>
            <person name="De Tomaso A."/>
            <person name="Davidson B."/>
            <person name="Di Gregorio A."/>
            <person name="Gelpke M."/>
            <person name="Goodstein D.M."/>
            <person name="Harafuji N."/>
            <person name="Hastings K.E."/>
            <person name="Ho I."/>
            <person name="Hotta K."/>
            <person name="Huang W."/>
            <person name="Kawashima T."/>
            <person name="Lemaire P."/>
            <person name="Martinez D."/>
            <person name="Meinertzhagen I.A."/>
            <person name="Necula S."/>
            <person name="Nonaka M."/>
            <person name="Putnam N."/>
            <person name="Rash S."/>
            <person name="Saiga H."/>
            <person name="Satake M."/>
            <person name="Terry A."/>
            <person name="Yamada L."/>
            <person name="Wang H.G."/>
            <person name="Awazu S."/>
            <person name="Azumi K."/>
            <person name="Boore J."/>
            <person name="Branno M."/>
            <person name="Chin-Bow S."/>
            <person name="DeSantis R."/>
            <person name="Doyle S."/>
            <person name="Francino P."/>
            <person name="Keys D.N."/>
            <person name="Haga S."/>
            <person name="Hayashi H."/>
            <person name="Hino K."/>
            <person name="Imai K.S."/>
            <person name="Inaba K."/>
            <person name="Kano S."/>
            <person name="Kobayashi K."/>
            <person name="Kobayashi M."/>
            <person name="Lee B.I."/>
            <person name="Makabe K.W."/>
            <person name="Manohar C."/>
            <person name="Matassi G."/>
            <person name="Medina M."/>
            <person name="Mochizuki Y."/>
            <person name="Mount S."/>
            <person name="Morishita T."/>
            <person name="Miura S."/>
            <person name="Nakayama A."/>
            <person name="Nishizaka S."/>
            <person name="Nomoto H."/>
            <person name="Ohta F."/>
            <person name="Oishi K."/>
            <person name="Rigoutsos I."/>
            <person name="Sano M."/>
            <person name="Sasaki A."/>
            <person name="Sasakura Y."/>
            <person name="Shoguchi E."/>
            <person name="Shin-i T."/>
            <person name="Spagnuolo A."/>
            <person name="Stainier D."/>
            <person name="Suzuki M.M."/>
            <person name="Tassy O."/>
            <person name="Takatori N."/>
            <person name="Tokuoka M."/>
            <person name="Yagi K."/>
            <person name="Yoshizaki F."/>
            <person name="Wada S."/>
            <person name="Zhang C."/>
            <person name="Hyatt P.D."/>
            <person name="Larimer F."/>
            <person name="Detter C."/>
            <person name="Doggett N."/>
            <person name="Glavina T."/>
            <person name="Hawkins T."/>
            <person name="Richardson P."/>
            <person name="Lucas S."/>
            <person name="Kohara Y."/>
            <person name="Levine M."/>
            <person name="Satoh N."/>
            <person name="Rokhsar D.S."/>
        </authorList>
    </citation>
    <scope>NUCLEOTIDE SEQUENCE [LARGE SCALE GENOMIC DNA]</scope>
</reference>
<protein>
    <submittedName>
        <fullName evidence="1">Uncharacterized protein</fullName>
    </submittedName>
</protein>
<reference evidence="1" key="4">
    <citation type="submission" date="2025-09" db="UniProtKB">
        <authorList>
            <consortium name="Ensembl"/>
        </authorList>
    </citation>
    <scope>IDENTIFICATION</scope>
</reference>
<name>H2XMF9_CIOIN</name>
<dbReference type="Ensembl" id="ENSCINT00000031924.1">
    <property type="protein sequence ID" value="ENSCINP00000030842.1"/>
    <property type="gene ID" value="ENSCING00000020957.1"/>
</dbReference>
<accession>H2XMF9</accession>
<proteinExistence type="predicted"/>
<reference evidence="1" key="3">
    <citation type="submission" date="2025-08" db="UniProtKB">
        <authorList>
            <consortium name="Ensembl"/>
        </authorList>
    </citation>
    <scope>IDENTIFICATION</scope>
</reference>
<evidence type="ECO:0000313" key="2">
    <source>
        <dbReference type="Proteomes" id="UP000008144"/>
    </source>
</evidence>
<dbReference type="InParanoid" id="H2XMF9"/>
<dbReference type="Proteomes" id="UP000008144">
    <property type="component" value="Chromosome 8"/>
</dbReference>
<dbReference type="AlphaFoldDB" id="H2XMF9"/>
<dbReference type="HOGENOM" id="CLU_3423234_0_0_1"/>
<evidence type="ECO:0000313" key="1">
    <source>
        <dbReference type="Ensembl" id="ENSCINP00000030842.1"/>
    </source>
</evidence>
<sequence>MYNLYTDDLSCNLSLSVVYDNAL</sequence>
<organism evidence="1 2">
    <name type="scientific">Ciona intestinalis</name>
    <name type="common">Transparent sea squirt</name>
    <name type="synonym">Ascidia intestinalis</name>
    <dbReference type="NCBI Taxonomy" id="7719"/>
    <lineage>
        <taxon>Eukaryota</taxon>
        <taxon>Metazoa</taxon>
        <taxon>Chordata</taxon>
        <taxon>Tunicata</taxon>
        <taxon>Ascidiacea</taxon>
        <taxon>Phlebobranchia</taxon>
        <taxon>Cionidae</taxon>
        <taxon>Ciona</taxon>
    </lineage>
</organism>
<keyword evidence="2" id="KW-1185">Reference proteome</keyword>
<dbReference type="EMBL" id="EAAA01002770">
    <property type="status" value="NOT_ANNOTATED_CDS"/>
    <property type="molecule type" value="Genomic_DNA"/>
</dbReference>
<reference evidence="1" key="2">
    <citation type="journal article" date="2008" name="Genome Biol.">
        <title>Improved genome assembly and evidence-based global gene model set for the chordate Ciona intestinalis: new insight into intron and operon populations.</title>
        <authorList>
            <person name="Satou Y."/>
            <person name="Mineta K."/>
            <person name="Ogasawara M."/>
            <person name="Sasakura Y."/>
            <person name="Shoguchi E."/>
            <person name="Ueno K."/>
            <person name="Yamada L."/>
            <person name="Matsumoto J."/>
            <person name="Wasserscheid J."/>
            <person name="Dewar K."/>
            <person name="Wiley G.B."/>
            <person name="Macmil S.L."/>
            <person name="Roe B.A."/>
            <person name="Zeller R.W."/>
            <person name="Hastings K.E."/>
            <person name="Lemaire P."/>
            <person name="Lindquist E."/>
            <person name="Endo T."/>
            <person name="Hotta K."/>
            <person name="Inaba K."/>
        </authorList>
    </citation>
    <scope>NUCLEOTIDE SEQUENCE [LARGE SCALE GENOMIC DNA]</scope>
    <source>
        <strain evidence="1">wild type</strain>
    </source>
</reference>